<name>A0AA39UGM8_9AGAR</name>
<organism evidence="1 2">
    <name type="scientific">Armillaria luteobubalina</name>
    <dbReference type="NCBI Taxonomy" id="153913"/>
    <lineage>
        <taxon>Eukaryota</taxon>
        <taxon>Fungi</taxon>
        <taxon>Dikarya</taxon>
        <taxon>Basidiomycota</taxon>
        <taxon>Agaricomycotina</taxon>
        <taxon>Agaricomycetes</taxon>
        <taxon>Agaricomycetidae</taxon>
        <taxon>Agaricales</taxon>
        <taxon>Marasmiineae</taxon>
        <taxon>Physalacriaceae</taxon>
        <taxon>Armillaria</taxon>
    </lineage>
</organism>
<dbReference type="InterPro" id="IPR027417">
    <property type="entry name" value="P-loop_NTPase"/>
</dbReference>
<evidence type="ECO:0000313" key="2">
    <source>
        <dbReference type="Proteomes" id="UP001175228"/>
    </source>
</evidence>
<accession>A0AA39UGM8</accession>
<reference evidence="1" key="1">
    <citation type="submission" date="2023-06" db="EMBL/GenBank/DDBJ databases">
        <authorList>
            <consortium name="Lawrence Berkeley National Laboratory"/>
            <person name="Ahrendt S."/>
            <person name="Sahu N."/>
            <person name="Indic B."/>
            <person name="Wong-Bajracharya J."/>
            <person name="Merenyi Z."/>
            <person name="Ke H.-M."/>
            <person name="Monk M."/>
            <person name="Kocsube S."/>
            <person name="Drula E."/>
            <person name="Lipzen A."/>
            <person name="Balint B."/>
            <person name="Henrissat B."/>
            <person name="Andreopoulos B."/>
            <person name="Martin F.M."/>
            <person name="Harder C.B."/>
            <person name="Rigling D."/>
            <person name="Ford K.L."/>
            <person name="Foster G.D."/>
            <person name="Pangilinan J."/>
            <person name="Papanicolaou A."/>
            <person name="Barry K."/>
            <person name="LaButti K."/>
            <person name="Viragh M."/>
            <person name="Koriabine M."/>
            <person name="Yan M."/>
            <person name="Riley R."/>
            <person name="Champramary S."/>
            <person name="Plett K.L."/>
            <person name="Tsai I.J."/>
            <person name="Slot J."/>
            <person name="Sipos G."/>
            <person name="Plett J."/>
            <person name="Nagy L.G."/>
            <person name="Grigoriev I.V."/>
        </authorList>
    </citation>
    <scope>NUCLEOTIDE SEQUENCE</scope>
    <source>
        <strain evidence="1">HWK02</strain>
    </source>
</reference>
<dbReference type="SUPFAM" id="SSF52540">
    <property type="entry name" value="P-loop containing nucleoside triphosphate hydrolases"/>
    <property type="match status" value="1"/>
</dbReference>
<gene>
    <name evidence="1" type="ORF">EDD18DRAFT_1296024</name>
</gene>
<keyword evidence="2" id="KW-1185">Reference proteome</keyword>
<dbReference type="Proteomes" id="UP001175228">
    <property type="component" value="Unassembled WGS sequence"/>
</dbReference>
<evidence type="ECO:0000313" key="1">
    <source>
        <dbReference type="EMBL" id="KAK0478080.1"/>
    </source>
</evidence>
<dbReference type="AlphaFoldDB" id="A0AA39UGM8"/>
<protein>
    <submittedName>
        <fullName evidence="1">Uncharacterized protein</fullName>
    </submittedName>
</protein>
<dbReference type="EMBL" id="JAUEPU010000097">
    <property type="protein sequence ID" value="KAK0478080.1"/>
    <property type="molecule type" value="Genomic_DNA"/>
</dbReference>
<proteinExistence type="predicted"/>
<comment type="caution">
    <text evidence="1">The sequence shown here is derived from an EMBL/GenBank/DDBJ whole genome shotgun (WGS) entry which is preliminary data.</text>
</comment>
<sequence>MRLEEIVHNMKADAYAQKPPLLVLENADPSMELDKYLPYSLHDSILITSTNEAVSHFASGQAYKFKLLDSADQHSAGNLYNGNWQLASEIVNALGCQALAVATAGAYIASTATCTLSKYLSLFKQKSNKLLNYEMKSLDSYQKTVFSAFQLSFDRLQPSTQYFIQICAFFHHTAIPIELFHYASTFTGQDLSPEEKEKNFSCRWVKAFFITLCT</sequence>